<comment type="caution">
    <text evidence="2">The sequence shown here is derived from an EMBL/GenBank/DDBJ whole genome shotgun (WGS) entry which is preliminary data.</text>
</comment>
<dbReference type="AlphaFoldDB" id="A0A835CJ85"/>
<organism evidence="2 3">
    <name type="scientific">Senna tora</name>
    <dbReference type="NCBI Taxonomy" id="362788"/>
    <lineage>
        <taxon>Eukaryota</taxon>
        <taxon>Viridiplantae</taxon>
        <taxon>Streptophyta</taxon>
        <taxon>Embryophyta</taxon>
        <taxon>Tracheophyta</taxon>
        <taxon>Spermatophyta</taxon>
        <taxon>Magnoliopsida</taxon>
        <taxon>eudicotyledons</taxon>
        <taxon>Gunneridae</taxon>
        <taxon>Pentapetalae</taxon>
        <taxon>rosids</taxon>
        <taxon>fabids</taxon>
        <taxon>Fabales</taxon>
        <taxon>Fabaceae</taxon>
        <taxon>Caesalpinioideae</taxon>
        <taxon>Cassia clade</taxon>
        <taxon>Senna</taxon>
    </lineage>
</organism>
<dbReference type="EMBL" id="JAAIUW010000002">
    <property type="protein sequence ID" value="KAF7842010.1"/>
    <property type="molecule type" value="Genomic_DNA"/>
</dbReference>
<accession>A0A835CJ85</accession>
<protein>
    <submittedName>
        <fullName evidence="2">Uncharacterized protein</fullName>
    </submittedName>
</protein>
<gene>
    <name evidence="2" type="ORF">G2W53_004308</name>
</gene>
<reference evidence="2" key="1">
    <citation type="submission" date="2020-09" db="EMBL/GenBank/DDBJ databases">
        <title>Genome-Enabled Discovery of Anthraquinone Biosynthesis in Senna tora.</title>
        <authorList>
            <person name="Kang S.-H."/>
            <person name="Pandey R.P."/>
            <person name="Lee C.-M."/>
            <person name="Sim J.-S."/>
            <person name="Jeong J.-T."/>
            <person name="Choi B.-S."/>
            <person name="Jung M."/>
            <person name="Ginzburg D."/>
            <person name="Zhao K."/>
            <person name="Won S.Y."/>
            <person name="Oh T.-J."/>
            <person name="Yu Y."/>
            <person name="Kim N.-H."/>
            <person name="Lee O.R."/>
            <person name="Lee T.-H."/>
            <person name="Bashyal P."/>
            <person name="Kim T.-S."/>
            <person name="Lee W.-H."/>
            <person name="Kawkins C."/>
            <person name="Kim C.-K."/>
            <person name="Kim J.S."/>
            <person name="Ahn B.O."/>
            <person name="Rhee S.Y."/>
            <person name="Sohng J.K."/>
        </authorList>
    </citation>
    <scope>NUCLEOTIDE SEQUENCE</scope>
    <source>
        <tissue evidence="2">Leaf</tissue>
    </source>
</reference>
<dbReference type="Proteomes" id="UP000634136">
    <property type="component" value="Unassembled WGS sequence"/>
</dbReference>
<proteinExistence type="predicted"/>
<keyword evidence="3" id="KW-1185">Reference proteome</keyword>
<evidence type="ECO:0000313" key="3">
    <source>
        <dbReference type="Proteomes" id="UP000634136"/>
    </source>
</evidence>
<name>A0A835CJ85_9FABA</name>
<evidence type="ECO:0000256" key="1">
    <source>
        <dbReference type="SAM" id="MobiDB-lite"/>
    </source>
</evidence>
<feature type="compositionally biased region" description="Basic residues" evidence="1">
    <location>
        <begin position="1"/>
        <end position="10"/>
    </location>
</feature>
<dbReference type="OrthoDB" id="1750196at2759"/>
<evidence type="ECO:0000313" key="2">
    <source>
        <dbReference type="EMBL" id="KAF7842010.1"/>
    </source>
</evidence>
<sequence>MTKFRLGKSVHGKETPKRGTSLFSEISQRSSLQLDAYRSLRGLLPIDHYGEDIDFETQEGHMAPLIGTQLSTVRGREVPDDPTPFANRLNQPVPITLNTLALSVVPRMPTKP</sequence>
<feature type="region of interest" description="Disordered" evidence="1">
    <location>
        <begin position="1"/>
        <end position="24"/>
    </location>
</feature>